<feature type="transmembrane region" description="Helical" evidence="7">
    <location>
        <begin position="302"/>
        <end position="325"/>
    </location>
</feature>
<evidence type="ECO:0000313" key="10">
    <source>
        <dbReference type="Proteomes" id="UP000184342"/>
    </source>
</evidence>
<reference evidence="9 10" key="1">
    <citation type="submission" date="2016-11" db="EMBL/GenBank/DDBJ databases">
        <authorList>
            <person name="Jaros S."/>
            <person name="Januszkiewicz K."/>
            <person name="Wedrychowicz H."/>
        </authorList>
    </citation>
    <scope>NUCLEOTIDE SEQUENCE [LARGE SCALE GENOMIC DNA]</scope>
    <source>
        <strain evidence="9 10">DSM 15970</strain>
    </source>
</reference>
<comment type="subcellular location">
    <subcellularLocation>
        <location evidence="1">Cell membrane</location>
        <topology evidence="1">Multi-pass membrane protein</topology>
    </subcellularLocation>
</comment>
<evidence type="ECO:0000313" key="9">
    <source>
        <dbReference type="EMBL" id="SHI32618.1"/>
    </source>
</evidence>
<keyword evidence="10" id="KW-1185">Reference proteome</keyword>
<evidence type="ECO:0000256" key="4">
    <source>
        <dbReference type="ARBA" id="ARBA00022692"/>
    </source>
</evidence>
<dbReference type="InterPro" id="IPR002751">
    <property type="entry name" value="CbiM/NikMN"/>
</dbReference>
<name>A0A1M6A820_9FIRM</name>
<dbReference type="GO" id="GO:0000041">
    <property type="term" value="P:transition metal ion transport"/>
    <property type="evidence" value="ECO:0007669"/>
    <property type="project" value="InterPro"/>
</dbReference>
<keyword evidence="2" id="KW-0813">Transport</keyword>
<dbReference type="Pfam" id="PF13190">
    <property type="entry name" value="PDGLE"/>
    <property type="match status" value="1"/>
</dbReference>
<sequence>MHMADALIVPAVAATMYAASAVTAGYSIKKVKLENDIKKIPVMGIMAAFVFAAQMINFTIPGTGASGHFSGGLLLAIMLGPYAGFLSMISILTVQCLLFADGGILALGCNIWNMAFYACFIGYFLIYRNMVKKNTKPQWIIFATVLASVISLQLGAFSVTLQTLASGVTELSFVQFLAMMQPIHLAIGVIEGLITSAVVIFIKNARPELLNMGEANNKMEFKKFLVILSIVVVLIGGGLSLTASSNPDGLEWSILKVTGSTEIESDTVNSGAIDQAAEIQNKTALFPNYSFKDSDSKTGTTFSGVLGSVFVAIICIGCAVLFKLFKKTGKTPKEA</sequence>
<feature type="transmembrane region" description="Helical" evidence="7">
    <location>
        <begin position="104"/>
        <end position="127"/>
    </location>
</feature>
<feature type="transmembrane region" description="Helical" evidence="7">
    <location>
        <begin position="40"/>
        <end position="60"/>
    </location>
</feature>
<feature type="domain" description="PDGLE" evidence="8">
    <location>
        <begin position="222"/>
        <end position="323"/>
    </location>
</feature>
<evidence type="ECO:0000256" key="1">
    <source>
        <dbReference type="ARBA" id="ARBA00004651"/>
    </source>
</evidence>
<dbReference type="RefSeq" id="WP_073992400.1">
    <property type="nucleotide sequence ID" value="NZ_FQYT01000002.1"/>
</dbReference>
<dbReference type="AlphaFoldDB" id="A0A1M6A820"/>
<protein>
    <submittedName>
        <fullName evidence="9">Cobalt/nickel transport system permease protein</fullName>
    </submittedName>
</protein>
<keyword evidence="5 7" id="KW-1133">Transmembrane helix</keyword>
<feature type="transmembrane region" description="Helical" evidence="7">
    <location>
        <begin position="183"/>
        <end position="203"/>
    </location>
</feature>
<gene>
    <name evidence="9" type="ORF">SAMN02745691_00094</name>
</gene>
<feature type="transmembrane region" description="Helical" evidence="7">
    <location>
        <begin position="224"/>
        <end position="243"/>
    </location>
</feature>
<dbReference type="PANTHER" id="PTHR34229">
    <property type="entry name" value="METAL TRANSPORT PROTEIN HI_1621-RELATED"/>
    <property type="match status" value="1"/>
</dbReference>
<feature type="transmembrane region" description="Helical" evidence="7">
    <location>
        <begin position="72"/>
        <end position="92"/>
    </location>
</feature>
<evidence type="ECO:0000256" key="7">
    <source>
        <dbReference type="SAM" id="Phobius"/>
    </source>
</evidence>
<dbReference type="InterPro" id="IPR025937">
    <property type="entry name" value="PDGLE_dom"/>
</dbReference>
<evidence type="ECO:0000256" key="3">
    <source>
        <dbReference type="ARBA" id="ARBA00022475"/>
    </source>
</evidence>
<evidence type="ECO:0000259" key="8">
    <source>
        <dbReference type="Pfam" id="PF13190"/>
    </source>
</evidence>
<keyword evidence="4 7" id="KW-0812">Transmembrane</keyword>
<evidence type="ECO:0000256" key="5">
    <source>
        <dbReference type="ARBA" id="ARBA00022989"/>
    </source>
</evidence>
<dbReference type="EMBL" id="FQYT01000002">
    <property type="protein sequence ID" value="SHI32618.1"/>
    <property type="molecule type" value="Genomic_DNA"/>
</dbReference>
<evidence type="ECO:0000256" key="2">
    <source>
        <dbReference type="ARBA" id="ARBA00022448"/>
    </source>
</evidence>
<accession>A0A1M6A820</accession>
<dbReference type="GO" id="GO:0005886">
    <property type="term" value="C:plasma membrane"/>
    <property type="evidence" value="ECO:0007669"/>
    <property type="project" value="UniProtKB-SubCell"/>
</dbReference>
<proteinExistence type="predicted"/>
<dbReference type="PANTHER" id="PTHR34229:SF1">
    <property type="entry name" value="METAL TRANSPORT PROTEIN HI_1621-RELATED"/>
    <property type="match status" value="1"/>
</dbReference>
<evidence type="ECO:0000256" key="6">
    <source>
        <dbReference type="ARBA" id="ARBA00023136"/>
    </source>
</evidence>
<dbReference type="Proteomes" id="UP000184342">
    <property type="component" value="Unassembled WGS sequence"/>
</dbReference>
<dbReference type="Pfam" id="PF01891">
    <property type="entry name" value="CbiM"/>
    <property type="match status" value="1"/>
</dbReference>
<keyword evidence="3" id="KW-1003">Cell membrane</keyword>
<organism evidence="9 10">
    <name type="scientific">Parasporobacterium paucivorans DSM 15970</name>
    <dbReference type="NCBI Taxonomy" id="1122934"/>
    <lineage>
        <taxon>Bacteria</taxon>
        <taxon>Bacillati</taxon>
        <taxon>Bacillota</taxon>
        <taxon>Clostridia</taxon>
        <taxon>Lachnospirales</taxon>
        <taxon>Lachnospiraceae</taxon>
        <taxon>Parasporobacterium</taxon>
    </lineage>
</organism>
<dbReference type="OrthoDB" id="5395048at2"/>
<dbReference type="Gene3D" id="1.10.1760.20">
    <property type="match status" value="1"/>
</dbReference>
<dbReference type="STRING" id="1122934.SAMN02745691_00094"/>
<keyword evidence="6 7" id="KW-0472">Membrane</keyword>
<feature type="transmembrane region" description="Helical" evidence="7">
    <location>
        <begin position="139"/>
        <end position="163"/>
    </location>
</feature>